<gene>
    <name evidence="1" type="ORF">UFOPK3662_00715</name>
</gene>
<sequence>MTVSELVGVYDADGGLLGEAAYVWGKVRGTRHCGLCDITHSTVRRKGEWDRMVARLPVPVRLLHLNELDDDLRAAVASTRAPVVLAREAGTWRELVTAAELDDMAGSVDAFAAAVRRRLDEGATA</sequence>
<organism evidence="1">
    <name type="scientific">freshwater metagenome</name>
    <dbReference type="NCBI Taxonomy" id="449393"/>
    <lineage>
        <taxon>unclassified sequences</taxon>
        <taxon>metagenomes</taxon>
        <taxon>ecological metagenomes</taxon>
    </lineage>
</organism>
<reference evidence="1" key="1">
    <citation type="submission" date="2020-05" db="EMBL/GenBank/DDBJ databases">
        <authorList>
            <person name="Chiriac C."/>
            <person name="Salcher M."/>
            <person name="Ghai R."/>
            <person name="Kavagutti S V."/>
        </authorList>
    </citation>
    <scope>NUCLEOTIDE SEQUENCE</scope>
</reference>
<evidence type="ECO:0000313" key="1">
    <source>
        <dbReference type="EMBL" id="CAB4922626.1"/>
    </source>
</evidence>
<accession>A0A6J7HV74</accession>
<protein>
    <submittedName>
        <fullName evidence="1">Unannotated protein</fullName>
    </submittedName>
</protein>
<dbReference type="AlphaFoldDB" id="A0A6J7HV74"/>
<name>A0A6J7HV74_9ZZZZ</name>
<dbReference type="EMBL" id="CAFBMW010000004">
    <property type="protein sequence ID" value="CAB4922626.1"/>
    <property type="molecule type" value="Genomic_DNA"/>
</dbReference>
<proteinExistence type="predicted"/>